<reference evidence="2 3" key="1">
    <citation type="journal article" date="2013" name="PLoS ONE">
        <title>Lactobacillus paracasei comparative genomics: towards species pan-genome definition and exploitation of diversity.</title>
        <authorList>
            <person name="Smokvina T."/>
            <person name="Wels M."/>
            <person name="Polka J."/>
            <person name="Chervaux C."/>
            <person name="Brisse S."/>
            <person name="Boekhorst J."/>
            <person name="van Hylckama Vlieg J.E."/>
            <person name="Siezen R.J."/>
        </authorList>
    </citation>
    <scope>NUCLEOTIDE SEQUENCE [LARGE SCALE GENOMIC DNA]</scope>
    <source>
        <strain evidence="2 3">Lpp123</strain>
    </source>
</reference>
<name>A0A829GBW1_LACPA</name>
<gene>
    <name evidence="2" type="ORF">Lpp123_17394</name>
</gene>
<comment type="caution">
    <text evidence="2">The sequence shown here is derived from an EMBL/GenBank/DDBJ whole genome shotgun (WGS) entry which is preliminary data.</text>
</comment>
<dbReference type="SUPFAM" id="SSF51445">
    <property type="entry name" value="(Trans)glycosidases"/>
    <property type="match status" value="1"/>
</dbReference>
<dbReference type="Pfam" id="PF00128">
    <property type="entry name" value="Alpha-amylase"/>
    <property type="match status" value="1"/>
</dbReference>
<dbReference type="Proteomes" id="UP000014316">
    <property type="component" value="Unassembled WGS sequence"/>
</dbReference>
<evidence type="ECO:0000313" key="3">
    <source>
        <dbReference type="Proteomes" id="UP000014316"/>
    </source>
</evidence>
<evidence type="ECO:0000259" key="1">
    <source>
        <dbReference type="Pfam" id="PF00128"/>
    </source>
</evidence>
<dbReference type="GO" id="GO:0004556">
    <property type="term" value="F:alpha-amylase activity"/>
    <property type="evidence" value="ECO:0007669"/>
    <property type="project" value="TreeGrafter"/>
</dbReference>
<dbReference type="GO" id="GO:0009313">
    <property type="term" value="P:oligosaccharide catabolic process"/>
    <property type="evidence" value="ECO:0007669"/>
    <property type="project" value="TreeGrafter"/>
</dbReference>
<dbReference type="InterPro" id="IPR006047">
    <property type="entry name" value="GH13_cat_dom"/>
</dbReference>
<dbReference type="EMBL" id="ANJW01001030">
    <property type="protein sequence ID" value="EPC48495.1"/>
    <property type="molecule type" value="Genomic_DNA"/>
</dbReference>
<dbReference type="Gene3D" id="3.20.20.80">
    <property type="entry name" value="Glycosidases"/>
    <property type="match status" value="1"/>
</dbReference>
<proteinExistence type="predicted"/>
<evidence type="ECO:0000313" key="2">
    <source>
        <dbReference type="EMBL" id="EPC48495.1"/>
    </source>
</evidence>
<dbReference type="PANTHER" id="PTHR10357:SF179">
    <property type="entry name" value="NEUTRAL AND BASIC AMINO ACID TRANSPORT PROTEIN RBAT"/>
    <property type="match status" value="1"/>
</dbReference>
<feature type="non-terminal residue" evidence="2">
    <location>
        <position position="66"/>
    </location>
</feature>
<organism evidence="2 3">
    <name type="scientific">Lacticaseibacillus paracasei subsp. paracasei Lpp123</name>
    <dbReference type="NCBI Taxonomy" id="1256201"/>
    <lineage>
        <taxon>Bacteria</taxon>
        <taxon>Bacillati</taxon>
        <taxon>Bacillota</taxon>
        <taxon>Bacilli</taxon>
        <taxon>Lactobacillales</taxon>
        <taxon>Lactobacillaceae</taxon>
        <taxon>Lacticaseibacillus</taxon>
    </lineage>
</organism>
<dbReference type="PANTHER" id="PTHR10357">
    <property type="entry name" value="ALPHA-AMYLASE FAMILY MEMBER"/>
    <property type="match status" value="1"/>
</dbReference>
<dbReference type="AlphaFoldDB" id="A0A829GBW1"/>
<accession>A0A829GBW1</accession>
<dbReference type="InterPro" id="IPR017853">
    <property type="entry name" value="GH"/>
</dbReference>
<feature type="domain" description="Glycosyl hydrolase family 13 catalytic" evidence="1">
    <location>
        <begin position="17"/>
        <end position="62"/>
    </location>
</feature>
<protein>
    <submittedName>
        <fullName evidence="2">Alpha-glucosidase</fullName>
    </submittedName>
</protein>
<sequence>MTNETSRTWWQQEIFYQIYPASFKDSNNDGIGDLPGITAELPKLKELGITTIWLSPVYKSPMPRLH</sequence>